<dbReference type="InParanoid" id="A0A1Z5K8M2"/>
<dbReference type="Gene3D" id="3.20.20.100">
    <property type="entry name" value="NADP-dependent oxidoreductase domain"/>
    <property type="match status" value="1"/>
</dbReference>
<keyword evidence="6" id="KW-1185">Reference proteome</keyword>
<dbReference type="GO" id="GO:0016616">
    <property type="term" value="F:oxidoreductase activity, acting on the CH-OH group of donors, NAD or NADP as acceptor"/>
    <property type="evidence" value="ECO:0007669"/>
    <property type="project" value="UniProtKB-ARBA"/>
</dbReference>
<dbReference type="InterPro" id="IPR020471">
    <property type="entry name" value="AKR"/>
</dbReference>
<dbReference type="AlphaFoldDB" id="A0A1Z5K8M2"/>
<protein>
    <recommendedName>
        <fullName evidence="4">NADP-dependent oxidoreductase domain-containing protein</fullName>
    </recommendedName>
</protein>
<accession>A0A1Z5K8M2</accession>
<evidence type="ECO:0000256" key="1">
    <source>
        <dbReference type="ARBA" id="ARBA00007905"/>
    </source>
</evidence>
<feature type="domain" description="NADP-dependent oxidoreductase" evidence="4">
    <location>
        <begin position="50"/>
        <end position="300"/>
    </location>
</feature>
<comment type="caution">
    <text evidence="5">The sequence shown here is derived from an EMBL/GenBank/DDBJ whole genome shotgun (WGS) entry which is preliminary data.</text>
</comment>
<sequence length="301" mass="33456">MSRREAILQPVLTSTLLSTVTTTTTNTISPTVTLADQTTFPVCSFGLQIYNDQTAYQLTRTALKVGYRNFFASVLAGNQKGFAEAIRDSGIPRDELYICGSVVSNRVPGFDAAYQATSKGWQRNLIEFAYGNIDYLDQIMLDYPGPDVASIQGQWKAFEEMHQQQKVKSLSVSNFSTKQLDAVLAKAQVQPVVNQLPFSVAYHPNMEQVLAEHRARDILVQAWAPLGKSLGGRFNAAIRQKCAVIGKQYNKTWAQVALRWILQKGVTFTTQSQNPEHFAQDLDLFDFVLSDSDMAVLDSLA</sequence>
<dbReference type="Proteomes" id="UP000198406">
    <property type="component" value="Unassembled WGS sequence"/>
</dbReference>
<dbReference type="CDD" id="cd19071">
    <property type="entry name" value="AKR_AKR1-5-like"/>
    <property type="match status" value="1"/>
</dbReference>
<dbReference type="PIRSF" id="PIRSF000097">
    <property type="entry name" value="AKR"/>
    <property type="match status" value="1"/>
</dbReference>
<organism evidence="5 6">
    <name type="scientific">Fistulifera solaris</name>
    <name type="common">Oleaginous diatom</name>
    <dbReference type="NCBI Taxonomy" id="1519565"/>
    <lineage>
        <taxon>Eukaryota</taxon>
        <taxon>Sar</taxon>
        <taxon>Stramenopiles</taxon>
        <taxon>Ochrophyta</taxon>
        <taxon>Bacillariophyta</taxon>
        <taxon>Bacillariophyceae</taxon>
        <taxon>Bacillariophycidae</taxon>
        <taxon>Naviculales</taxon>
        <taxon>Naviculaceae</taxon>
        <taxon>Fistulifera</taxon>
    </lineage>
</organism>
<dbReference type="InterPro" id="IPR036812">
    <property type="entry name" value="NAD(P)_OxRdtase_dom_sf"/>
</dbReference>
<proteinExistence type="inferred from homology"/>
<evidence type="ECO:0000259" key="4">
    <source>
        <dbReference type="Pfam" id="PF00248"/>
    </source>
</evidence>
<evidence type="ECO:0000313" key="5">
    <source>
        <dbReference type="EMBL" id="GAX22633.1"/>
    </source>
</evidence>
<dbReference type="PRINTS" id="PR00069">
    <property type="entry name" value="ALDKETRDTASE"/>
</dbReference>
<dbReference type="PANTHER" id="PTHR43827">
    <property type="entry name" value="2,5-DIKETO-D-GLUCONIC ACID REDUCTASE"/>
    <property type="match status" value="1"/>
</dbReference>
<dbReference type="OrthoDB" id="416253at2759"/>
<reference evidence="5 6" key="1">
    <citation type="journal article" date="2015" name="Plant Cell">
        <title>Oil accumulation by the oleaginous diatom Fistulifera solaris as revealed by the genome and transcriptome.</title>
        <authorList>
            <person name="Tanaka T."/>
            <person name="Maeda Y."/>
            <person name="Veluchamy A."/>
            <person name="Tanaka M."/>
            <person name="Abida H."/>
            <person name="Marechal E."/>
            <person name="Bowler C."/>
            <person name="Muto M."/>
            <person name="Sunaga Y."/>
            <person name="Tanaka M."/>
            <person name="Yoshino T."/>
            <person name="Taniguchi T."/>
            <person name="Fukuda Y."/>
            <person name="Nemoto M."/>
            <person name="Matsumoto M."/>
            <person name="Wong P.S."/>
            <person name="Aburatani S."/>
            <person name="Fujibuchi W."/>
        </authorList>
    </citation>
    <scope>NUCLEOTIDE SEQUENCE [LARGE SCALE GENOMIC DNA]</scope>
    <source>
        <strain evidence="5 6">JPCC DA0580</strain>
    </source>
</reference>
<gene>
    <name evidence="5" type="ORF">FisN_17Lh125</name>
</gene>
<evidence type="ECO:0000256" key="3">
    <source>
        <dbReference type="ARBA" id="ARBA00023002"/>
    </source>
</evidence>
<keyword evidence="2" id="KW-0521">NADP</keyword>
<keyword evidence="3" id="KW-0560">Oxidoreductase</keyword>
<evidence type="ECO:0000256" key="2">
    <source>
        <dbReference type="ARBA" id="ARBA00022857"/>
    </source>
</evidence>
<dbReference type="InterPro" id="IPR023210">
    <property type="entry name" value="NADP_OxRdtase_dom"/>
</dbReference>
<name>A0A1Z5K8M2_FISSO</name>
<dbReference type="EMBL" id="BDSP01000186">
    <property type="protein sequence ID" value="GAX22633.1"/>
    <property type="molecule type" value="Genomic_DNA"/>
</dbReference>
<dbReference type="PANTHER" id="PTHR43827:SF3">
    <property type="entry name" value="NADP-DEPENDENT OXIDOREDUCTASE DOMAIN-CONTAINING PROTEIN"/>
    <property type="match status" value="1"/>
</dbReference>
<dbReference type="SUPFAM" id="SSF51430">
    <property type="entry name" value="NAD(P)-linked oxidoreductase"/>
    <property type="match status" value="1"/>
</dbReference>
<evidence type="ECO:0000313" key="6">
    <source>
        <dbReference type="Proteomes" id="UP000198406"/>
    </source>
</evidence>
<dbReference type="Pfam" id="PF00248">
    <property type="entry name" value="Aldo_ket_red"/>
    <property type="match status" value="1"/>
</dbReference>
<comment type="similarity">
    <text evidence="1">Belongs to the aldo/keto reductase family.</text>
</comment>